<protein>
    <submittedName>
        <fullName evidence="2">Uncharacterized protein</fullName>
    </submittedName>
</protein>
<organism evidence="2 3">
    <name type="scientific">Vigna angularis var. angularis</name>
    <dbReference type="NCBI Taxonomy" id="157739"/>
    <lineage>
        <taxon>Eukaryota</taxon>
        <taxon>Viridiplantae</taxon>
        <taxon>Streptophyta</taxon>
        <taxon>Embryophyta</taxon>
        <taxon>Tracheophyta</taxon>
        <taxon>Spermatophyta</taxon>
        <taxon>Magnoliopsida</taxon>
        <taxon>eudicotyledons</taxon>
        <taxon>Gunneridae</taxon>
        <taxon>Pentapetalae</taxon>
        <taxon>rosids</taxon>
        <taxon>fabids</taxon>
        <taxon>Fabales</taxon>
        <taxon>Fabaceae</taxon>
        <taxon>Papilionoideae</taxon>
        <taxon>50 kb inversion clade</taxon>
        <taxon>NPAAA clade</taxon>
        <taxon>indigoferoid/millettioid clade</taxon>
        <taxon>Phaseoleae</taxon>
        <taxon>Vigna</taxon>
    </lineage>
</organism>
<proteinExistence type="predicted"/>
<feature type="compositionally biased region" description="Basic and acidic residues" evidence="1">
    <location>
        <begin position="14"/>
        <end position="31"/>
    </location>
</feature>
<feature type="region of interest" description="Disordered" evidence="1">
    <location>
        <begin position="14"/>
        <end position="45"/>
    </location>
</feature>
<evidence type="ECO:0000256" key="1">
    <source>
        <dbReference type="SAM" id="MobiDB-lite"/>
    </source>
</evidence>
<dbReference type="Proteomes" id="UP000291084">
    <property type="component" value="Chromosome 1"/>
</dbReference>
<accession>A0A0S3R1B7</accession>
<reference evidence="2 3" key="1">
    <citation type="journal article" date="2015" name="Sci. Rep.">
        <title>The power of single molecule real-time sequencing technology in the de novo assembly of a eukaryotic genome.</title>
        <authorList>
            <person name="Sakai H."/>
            <person name="Naito K."/>
            <person name="Ogiso-Tanaka E."/>
            <person name="Takahashi Y."/>
            <person name="Iseki K."/>
            <person name="Muto C."/>
            <person name="Satou K."/>
            <person name="Teruya K."/>
            <person name="Shiroma A."/>
            <person name="Shimoji M."/>
            <person name="Hirano T."/>
            <person name="Itoh T."/>
            <person name="Kaga A."/>
            <person name="Tomooka N."/>
        </authorList>
    </citation>
    <scope>NUCLEOTIDE SEQUENCE [LARGE SCALE GENOMIC DNA]</scope>
    <source>
        <strain evidence="3">cv. Shumari</strain>
    </source>
</reference>
<name>A0A0S3R1B7_PHAAN</name>
<evidence type="ECO:0000313" key="3">
    <source>
        <dbReference type="Proteomes" id="UP000291084"/>
    </source>
</evidence>
<gene>
    <name evidence="2" type="primary">Vigan.01G205700</name>
    <name evidence="2" type="ORF">VIGAN_01205700</name>
</gene>
<dbReference type="EMBL" id="AP015034">
    <property type="protein sequence ID" value="BAT74394.1"/>
    <property type="molecule type" value="Genomic_DNA"/>
</dbReference>
<evidence type="ECO:0000313" key="2">
    <source>
        <dbReference type="EMBL" id="BAT74394.1"/>
    </source>
</evidence>
<keyword evidence="3" id="KW-1185">Reference proteome</keyword>
<dbReference type="AlphaFoldDB" id="A0A0S3R1B7"/>
<sequence length="91" mass="10205">MEVIRMFWKRSKSIKESKLKRDNKSTREEGRRRRMVPGCPFRGVEGQRRAPGCPFLRPSAPLSTAARLGALPRALSASSLAVSPSCPRYDC</sequence>